<reference evidence="1" key="1">
    <citation type="journal article" date="2013" name="Nature">
        <title>The genomes of four tapeworm species reveal adaptations to parasitism.</title>
        <authorList>
            <person name="Tsai I.J."/>
            <person name="Zarowiecki M."/>
            <person name="Holroyd N."/>
            <person name="Garciarrubio A."/>
            <person name="Sanchez-Flores A."/>
            <person name="Brooks K.L."/>
            <person name="Tracey A."/>
            <person name="Bobes R.J."/>
            <person name="Fragoso G."/>
            <person name="Sciutto E."/>
            <person name="Aslett M."/>
            <person name="Beasley H."/>
            <person name="Bennett H.M."/>
            <person name="Cai J."/>
            <person name="Camicia F."/>
            <person name="Clark R."/>
            <person name="Cucher M."/>
            <person name="De Silva N."/>
            <person name="Day T.A."/>
            <person name="Deplazes P."/>
            <person name="Estrada K."/>
            <person name="Fernandez C."/>
            <person name="Holland P.W."/>
            <person name="Hou J."/>
            <person name="Hu S."/>
            <person name="Huckvale T."/>
            <person name="Hung S.S."/>
            <person name="Kamenetzky L."/>
            <person name="Keane J.A."/>
            <person name="Kiss F."/>
            <person name="Koziol U."/>
            <person name="Lambert O."/>
            <person name="Liu K."/>
            <person name="Luo X."/>
            <person name="Luo Y."/>
            <person name="Macchiaroli N."/>
            <person name="Nichol S."/>
            <person name="Paps J."/>
            <person name="Parkinson J."/>
            <person name="Pouchkina-Stantcheva N."/>
            <person name="Riddiford N."/>
            <person name="Rosenzvit M."/>
            <person name="Salinas G."/>
            <person name="Wasmuth J.D."/>
            <person name="Zamanian M."/>
            <person name="Zheng Y."/>
            <person name="Cai X."/>
            <person name="Soberon X."/>
            <person name="Olson P.D."/>
            <person name="Laclette J.P."/>
            <person name="Brehm K."/>
            <person name="Berriman M."/>
            <person name="Garciarrubio A."/>
            <person name="Bobes R.J."/>
            <person name="Fragoso G."/>
            <person name="Sanchez-Flores A."/>
            <person name="Estrada K."/>
            <person name="Cevallos M.A."/>
            <person name="Morett E."/>
            <person name="Gonzalez V."/>
            <person name="Portillo T."/>
            <person name="Ochoa-Leyva A."/>
            <person name="Jose M.V."/>
            <person name="Sciutto E."/>
            <person name="Landa A."/>
            <person name="Jimenez L."/>
            <person name="Valdes V."/>
            <person name="Carrero J.C."/>
            <person name="Larralde C."/>
            <person name="Morales-Montor J."/>
            <person name="Limon-Lason J."/>
            <person name="Soberon X."/>
            <person name="Laclette J.P."/>
        </authorList>
    </citation>
    <scope>NUCLEOTIDE SEQUENCE [LARGE SCALE GENOMIC DNA]</scope>
</reference>
<reference evidence="1" key="2">
    <citation type="submission" date="2015-11" db="EMBL/GenBank/DDBJ databases">
        <authorList>
            <person name="Zhang Y."/>
            <person name="Guo Z."/>
        </authorList>
    </citation>
    <scope>NUCLEOTIDE SEQUENCE</scope>
</reference>
<accession>A0A068XUX6</accession>
<proteinExistence type="predicted"/>
<keyword evidence="2" id="KW-1185">Reference proteome</keyword>
<organism evidence="1 2">
    <name type="scientific">Echinococcus multilocularis</name>
    <name type="common">Fox tapeworm</name>
    <dbReference type="NCBI Taxonomy" id="6211"/>
    <lineage>
        <taxon>Eukaryota</taxon>
        <taxon>Metazoa</taxon>
        <taxon>Spiralia</taxon>
        <taxon>Lophotrochozoa</taxon>
        <taxon>Platyhelminthes</taxon>
        <taxon>Cestoda</taxon>
        <taxon>Eucestoda</taxon>
        <taxon>Cyclophyllidea</taxon>
        <taxon>Taeniidae</taxon>
        <taxon>Echinococcus</taxon>
    </lineage>
</organism>
<dbReference type="EMBL" id="LN902841">
    <property type="protein sequence ID" value="CDS36046.1"/>
    <property type="molecule type" value="Genomic_DNA"/>
</dbReference>
<gene>
    <name evidence="1" type="ORF">EmuJ_001201400</name>
</gene>
<evidence type="ECO:0000313" key="1">
    <source>
        <dbReference type="EMBL" id="CDS36046.1"/>
    </source>
</evidence>
<name>A0A068XUX6_ECHMU</name>
<dbReference type="Proteomes" id="UP000017246">
    <property type="component" value="Unassembled WGS sequence"/>
</dbReference>
<dbReference type="AlphaFoldDB" id="A0A068XUX6"/>
<evidence type="ECO:0000313" key="2">
    <source>
        <dbReference type="Proteomes" id="UP000017246"/>
    </source>
</evidence>
<protein>
    <submittedName>
        <fullName evidence="1">Uncharacterized protein</fullName>
    </submittedName>
</protein>
<sequence>MNAKHHLLDRADSTFISSFLTLKLLEGEAELASTKLWKCEPMQTRFTHQEAAFQFLPLLDRLFQYLRPCFICL</sequence>